<feature type="compositionally biased region" description="Basic and acidic residues" evidence="1">
    <location>
        <begin position="281"/>
        <end position="293"/>
    </location>
</feature>
<feature type="region of interest" description="Disordered" evidence="1">
    <location>
        <begin position="44"/>
        <end position="87"/>
    </location>
</feature>
<keyword evidence="3" id="KW-1185">Reference proteome</keyword>
<feature type="region of interest" description="Disordered" evidence="1">
    <location>
        <begin position="102"/>
        <end position="134"/>
    </location>
</feature>
<protein>
    <submittedName>
        <fullName evidence="2">Uncharacterized protein</fullName>
    </submittedName>
</protein>
<dbReference type="VEuPathDB" id="TriTrypDB:BSAL_03615"/>
<organism evidence="2 3">
    <name type="scientific">Bodo saltans</name>
    <name type="common">Flagellated protozoan</name>
    <dbReference type="NCBI Taxonomy" id="75058"/>
    <lineage>
        <taxon>Eukaryota</taxon>
        <taxon>Discoba</taxon>
        <taxon>Euglenozoa</taxon>
        <taxon>Kinetoplastea</taxon>
        <taxon>Metakinetoplastina</taxon>
        <taxon>Eubodonida</taxon>
        <taxon>Bodonidae</taxon>
        <taxon>Bodo</taxon>
    </lineage>
</organism>
<evidence type="ECO:0000256" key="1">
    <source>
        <dbReference type="SAM" id="MobiDB-lite"/>
    </source>
</evidence>
<feature type="region of interest" description="Disordered" evidence="1">
    <location>
        <begin position="270"/>
        <end position="331"/>
    </location>
</feature>
<evidence type="ECO:0000313" key="2">
    <source>
        <dbReference type="EMBL" id="CUE78167.1"/>
    </source>
</evidence>
<reference evidence="3" key="1">
    <citation type="submission" date="2015-09" db="EMBL/GenBank/DDBJ databases">
        <authorList>
            <consortium name="Pathogen Informatics"/>
        </authorList>
    </citation>
    <scope>NUCLEOTIDE SEQUENCE [LARGE SCALE GENOMIC DNA]</scope>
    <source>
        <strain evidence="3">Lake Konstanz</strain>
    </source>
</reference>
<dbReference type="Proteomes" id="UP000051952">
    <property type="component" value="Unassembled WGS sequence"/>
</dbReference>
<evidence type="ECO:0000313" key="3">
    <source>
        <dbReference type="Proteomes" id="UP000051952"/>
    </source>
</evidence>
<feature type="compositionally biased region" description="Acidic residues" evidence="1">
    <location>
        <begin position="309"/>
        <end position="324"/>
    </location>
</feature>
<feature type="compositionally biased region" description="Basic and acidic residues" evidence="1">
    <location>
        <begin position="56"/>
        <end position="79"/>
    </location>
</feature>
<proteinExistence type="predicted"/>
<sequence length="903" mass="101700">MFSSRSHLRACMSSADSVAAAYAESDEMDEMSLQKAMLQAQYRLADGQTQRRPQVRRIDERGDHFEQTRRQLRAEEDTVNRSNQDIYDELERDVEEEARLDARNHLEASGTDSSEDDESDEDEHDDDYGAAAAGQDPHVRNVCVLSASSAGGKIWKYGSPVLYSRIQHLLYQHAAKAIRLRRVLKPAEIIRPSSDDHAKDETVDHQPRYSDIASHCLAQDETLPTSIVQGTEVSLVQPALLSAEPSNGLTIEHITDLASTLTRIDECESLAGRSSASPQHSQEERDMESRLQSEDDYEDSSIGSGSYEEYTDEETDEEETDDDVSQERLDEAEMSRFPVISQLLATLKVRVSDAFLNWGRPLIVTPERIDEWVAHRRAEVYRCVDQIELLLVSEKYEMRVGEQCRQVYHCLYLAGFPEAPMQTLQHDLSVVRGIEIQGYSYHPRLFPTMTTLNASLNAFGLLSVLNLEHSDRRLGRPSSVPMPHPHADVNTAIILCEPRKKKNPMDDFRSLPHPKKAGIHGVEDFLVEEELQYRQCIQLHDHLNRHGTLKGLPSHLYPLVYALLDFDVEEFAKLLSSKRSFLASVPTGVMRRIADRLKKRIHRLEGSREAVRIAVGAVGFFCQGAMWRDQVLNALANASKNIGSFHSMHELSITRAPMLLPNAWVVPEEADWLEKALRLFLASSVTASTGDEVREDISGIFDVLVPILRASWRRDAGCVMHAKSQHWQRSWGPAGDVCTYICDHLILQCFQALLCVTDVLLKAKMNTVSDPLTFLEEFSRSRWRSDLGATGFLLGKEKTTNMETAGLAAMAPSIDNLRERWAAAVGQGSVNLLHRMIDAQSAERDIVMSSSRLHRAANAFNQEAPIRNGLYRVLVSTHRCSVVLNPTVVFMEIPRIDSKEVNV</sequence>
<dbReference type="AlphaFoldDB" id="A0A0S4IN30"/>
<feature type="compositionally biased region" description="Acidic residues" evidence="1">
    <location>
        <begin position="113"/>
        <end position="128"/>
    </location>
</feature>
<accession>A0A0S4IN30</accession>
<name>A0A0S4IN30_BODSA</name>
<gene>
    <name evidence="2" type="ORF">BSAL_03615</name>
</gene>
<dbReference type="EMBL" id="CYKH01000193">
    <property type="protein sequence ID" value="CUE78167.1"/>
    <property type="molecule type" value="Genomic_DNA"/>
</dbReference>
<dbReference type="OrthoDB" id="271607at2759"/>